<dbReference type="Pfam" id="PF11026">
    <property type="entry name" value="DUF2721"/>
    <property type="match status" value="1"/>
</dbReference>
<organism evidence="2 3">
    <name type="scientific">Novacetimonas maltaceti</name>
    <dbReference type="NCBI Taxonomy" id="1203393"/>
    <lineage>
        <taxon>Bacteria</taxon>
        <taxon>Pseudomonadati</taxon>
        <taxon>Pseudomonadota</taxon>
        <taxon>Alphaproteobacteria</taxon>
        <taxon>Acetobacterales</taxon>
        <taxon>Acetobacteraceae</taxon>
        <taxon>Novacetimonas</taxon>
    </lineage>
</organism>
<reference evidence="2 3" key="1">
    <citation type="submission" date="2018-01" db="EMBL/GenBank/DDBJ databases">
        <title>Draft Genome Sequence of Komagataeibacter maltaceti LMG 1529, a Vinegar Producing Acetic Acid Bacterium Isolated from Malt Vinegar Brewery Acetifiers.</title>
        <authorList>
            <person name="Zhang Q."/>
            <person name="Hollensteiner J."/>
            <person name="Poehlein A."/>
            <person name="Daniel R."/>
        </authorList>
    </citation>
    <scope>NUCLEOTIDE SEQUENCE [LARGE SCALE GENOMIC DNA]</scope>
    <source>
        <strain evidence="2 3">LMG 1529</strain>
    </source>
</reference>
<comment type="caution">
    <text evidence="2">The sequence shown here is derived from an EMBL/GenBank/DDBJ whole genome shotgun (WGS) entry which is preliminary data.</text>
</comment>
<evidence type="ECO:0008006" key="4">
    <source>
        <dbReference type="Google" id="ProtNLM"/>
    </source>
</evidence>
<keyword evidence="1" id="KW-0812">Transmembrane</keyword>
<name>A0A2S3VZ91_9PROT</name>
<evidence type="ECO:0000256" key="1">
    <source>
        <dbReference type="SAM" id="Phobius"/>
    </source>
</evidence>
<keyword evidence="1" id="KW-0472">Membrane</keyword>
<protein>
    <recommendedName>
        <fullName evidence="4">DUF2721 domain-containing protein</fullName>
    </recommendedName>
</protein>
<keyword evidence="3" id="KW-1185">Reference proteome</keyword>
<gene>
    <name evidence="2" type="ORF">KMAL_24010</name>
</gene>
<sequence length="172" mass="18638">MTLLPGLLPDESIDGATHLIQTALTPVFMLSGIGTLLGLFNTRLARVSDHIESIRDKLDAATHTDGKGDNDKDDGDRHMLMRRLRHLHYRTLLLDAAILFAGVGGASACGSAFALFVGSVRDSASAWWLVLMFGNALMCTVGSLAMFLGDSIVAWHGLRVTTFLPHKYTQVD</sequence>
<dbReference type="AlphaFoldDB" id="A0A2S3VZ91"/>
<dbReference type="EMBL" id="POTC01000038">
    <property type="protein sequence ID" value="POF61954.1"/>
    <property type="molecule type" value="Genomic_DNA"/>
</dbReference>
<accession>A0A2S3VZ91</accession>
<dbReference type="OrthoDB" id="5396182at2"/>
<proteinExistence type="predicted"/>
<feature type="transmembrane region" description="Helical" evidence="1">
    <location>
        <begin position="92"/>
        <end position="120"/>
    </location>
</feature>
<dbReference type="InterPro" id="IPR021279">
    <property type="entry name" value="DUF2721"/>
</dbReference>
<evidence type="ECO:0000313" key="3">
    <source>
        <dbReference type="Proteomes" id="UP000237344"/>
    </source>
</evidence>
<dbReference type="RefSeq" id="WP_110095954.1">
    <property type="nucleotide sequence ID" value="NZ_NKUE01000028.1"/>
</dbReference>
<feature type="transmembrane region" description="Helical" evidence="1">
    <location>
        <begin position="126"/>
        <end position="149"/>
    </location>
</feature>
<keyword evidence="1" id="KW-1133">Transmembrane helix</keyword>
<evidence type="ECO:0000313" key="2">
    <source>
        <dbReference type="EMBL" id="POF61954.1"/>
    </source>
</evidence>
<dbReference type="Proteomes" id="UP000237344">
    <property type="component" value="Unassembled WGS sequence"/>
</dbReference>
<feature type="transmembrane region" description="Helical" evidence="1">
    <location>
        <begin position="20"/>
        <end position="40"/>
    </location>
</feature>